<dbReference type="OrthoDB" id="4605274at2759"/>
<proteinExistence type="predicted"/>
<name>A0A081CDX6_PSEA2</name>
<dbReference type="PANTHER" id="PTHR37574">
    <property type="entry name" value="LIPASE B"/>
    <property type="match status" value="1"/>
</dbReference>
<evidence type="ECO:0000313" key="2">
    <source>
        <dbReference type="Proteomes" id="UP000053758"/>
    </source>
</evidence>
<reference evidence="2" key="1">
    <citation type="journal article" date="2014" name="Genome Announc.">
        <title>Draft Genome Sequence of the Yeast Pseudozyma antarctica Type Strain JCM10317, a Producer of the Glycolipid Biosurfactants, Mannosylerythritol Lipids.</title>
        <authorList>
            <person name="Saika A."/>
            <person name="Koike H."/>
            <person name="Hori T."/>
            <person name="Fukuoka T."/>
            <person name="Sato S."/>
            <person name="Habe H."/>
            <person name="Kitamoto D."/>
            <person name="Morita T."/>
        </authorList>
    </citation>
    <scope>NUCLEOTIDE SEQUENCE [LARGE SCALE GENOMIC DNA]</scope>
    <source>
        <strain evidence="2">JCM 10317</strain>
    </source>
</reference>
<dbReference type="EMBL" id="DF830074">
    <property type="protein sequence ID" value="GAK64872.1"/>
    <property type="molecule type" value="Genomic_DNA"/>
</dbReference>
<dbReference type="Gene3D" id="3.40.50.1820">
    <property type="entry name" value="alpha/beta hydrolase"/>
    <property type="match status" value="1"/>
</dbReference>
<dbReference type="PANTHER" id="PTHR37574:SF1">
    <property type="entry name" value="LIPASE B"/>
    <property type="match status" value="1"/>
</dbReference>
<dbReference type="RefSeq" id="XP_014656659.1">
    <property type="nucleotide sequence ID" value="XM_014801173.1"/>
</dbReference>
<dbReference type="InterPro" id="IPR053228">
    <property type="entry name" value="Stereospecific_Lipase"/>
</dbReference>
<accession>A0A081CDX6</accession>
<dbReference type="Proteomes" id="UP000053758">
    <property type="component" value="Unassembled WGS sequence"/>
</dbReference>
<dbReference type="HOGENOM" id="CLU_029537_3_0_1"/>
<keyword evidence="2" id="KW-1185">Reference proteome</keyword>
<gene>
    <name evidence="1" type="ORF">PAN0_007d3088</name>
</gene>
<protein>
    <submittedName>
        <fullName evidence="1">Lipase</fullName>
    </submittedName>
</protein>
<dbReference type="SUPFAM" id="SSF53474">
    <property type="entry name" value="alpha/beta-Hydrolases"/>
    <property type="match status" value="1"/>
</dbReference>
<sequence length="342" mass="35619">MKLLSVSGIVGVLATCVAATPLVKRLPTGSDPAFSQPKSVLDAGLTCQGTSPTSVTKPILLVPGTGTTGPGSFDSNWIPLSTQLGYTPCWISPPPFMLNDTQVNTEYMVNAITTLYAGSGNRKLPVLTWSQGGLVAQWGLTFFPSIRSKVDRLMAFAPDYKGTVLAGPLDALAVSAPSVWQQTTGSALTTALRNAGGLTQIVPTTNLYSATDEIVQPQVSNSPLDSSYLFNGKNVQAQAVCGPLFVIDHAGSLTSQFSYVVGRSALRSTTGQARSADYGITDCNPLPANDLTPEQKVAAAALLAPAAAAIIAGPKQNCEPDLMPYARPFAVGKRTCSGIVTP</sequence>
<dbReference type="InterPro" id="IPR029058">
    <property type="entry name" value="AB_hydrolase_fold"/>
</dbReference>
<organism evidence="1 2">
    <name type="scientific">Pseudozyma antarctica</name>
    <name type="common">Yeast</name>
    <name type="synonym">Candida antarctica</name>
    <dbReference type="NCBI Taxonomy" id="84753"/>
    <lineage>
        <taxon>Eukaryota</taxon>
        <taxon>Fungi</taxon>
        <taxon>Dikarya</taxon>
        <taxon>Basidiomycota</taxon>
        <taxon>Ustilaginomycotina</taxon>
        <taxon>Ustilaginomycetes</taxon>
        <taxon>Ustilaginales</taxon>
        <taxon>Ustilaginaceae</taxon>
        <taxon>Moesziomyces</taxon>
    </lineage>
</organism>
<dbReference type="AlphaFoldDB" id="A0A081CDX6"/>
<dbReference type="GeneID" id="26304053"/>
<evidence type="ECO:0000313" key="1">
    <source>
        <dbReference type="EMBL" id="GAK64872.1"/>
    </source>
</evidence>